<organism evidence="1 2">
    <name type="scientific">Glossina pallidipes</name>
    <name type="common">Tsetse fly</name>
    <dbReference type="NCBI Taxonomy" id="7398"/>
    <lineage>
        <taxon>Eukaryota</taxon>
        <taxon>Metazoa</taxon>
        <taxon>Ecdysozoa</taxon>
        <taxon>Arthropoda</taxon>
        <taxon>Hexapoda</taxon>
        <taxon>Insecta</taxon>
        <taxon>Pterygota</taxon>
        <taxon>Neoptera</taxon>
        <taxon>Endopterygota</taxon>
        <taxon>Diptera</taxon>
        <taxon>Brachycera</taxon>
        <taxon>Muscomorpha</taxon>
        <taxon>Hippoboscoidea</taxon>
        <taxon>Glossinidae</taxon>
        <taxon>Glossina</taxon>
    </lineage>
</organism>
<name>A0A1A9ZK00_GLOPL</name>
<protein>
    <submittedName>
        <fullName evidence="1">Uncharacterized protein</fullName>
    </submittedName>
</protein>
<evidence type="ECO:0000313" key="2">
    <source>
        <dbReference type="Proteomes" id="UP000092445"/>
    </source>
</evidence>
<proteinExistence type="predicted"/>
<evidence type="ECO:0000313" key="1">
    <source>
        <dbReference type="EnsemblMetazoa" id="GPAI017241-PA"/>
    </source>
</evidence>
<dbReference type="Proteomes" id="UP000092445">
    <property type="component" value="Unassembled WGS sequence"/>
</dbReference>
<dbReference type="EnsemblMetazoa" id="GPAI017241-RA">
    <property type="protein sequence ID" value="GPAI017241-PA"/>
    <property type="gene ID" value="GPAI017241"/>
</dbReference>
<keyword evidence="2" id="KW-1185">Reference proteome</keyword>
<accession>A0A1A9ZK00</accession>
<dbReference type="AlphaFoldDB" id="A0A1A9ZK00"/>
<dbReference type="VEuPathDB" id="VectorBase:GPAI017241"/>
<sequence length="115" mass="13291">MKLYFCVNNILGFVLTATKKYSNLYVRKRHPDVNVVSRSKLQTTKPTKYVCTNRWLYVIKRGIVASNVIVNIQTQQQPQIQSLLALLKFATGYAQLSTNYSWQQRATMSSREQLS</sequence>
<reference evidence="1" key="2">
    <citation type="submission" date="2020-05" db="UniProtKB">
        <authorList>
            <consortium name="EnsemblMetazoa"/>
        </authorList>
    </citation>
    <scope>IDENTIFICATION</scope>
    <source>
        <strain evidence="1">IAEA</strain>
    </source>
</reference>
<reference evidence="2" key="1">
    <citation type="submission" date="2014-03" db="EMBL/GenBank/DDBJ databases">
        <authorList>
            <person name="Aksoy S."/>
            <person name="Warren W."/>
            <person name="Wilson R.K."/>
        </authorList>
    </citation>
    <scope>NUCLEOTIDE SEQUENCE [LARGE SCALE GENOMIC DNA]</scope>
    <source>
        <strain evidence="2">IAEA</strain>
    </source>
</reference>